<keyword evidence="1" id="KW-0732">Signal</keyword>
<evidence type="ECO:0000256" key="1">
    <source>
        <dbReference type="SAM" id="SignalP"/>
    </source>
</evidence>
<feature type="signal peptide" evidence="1">
    <location>
        <begin position="1"/>
        <end position="25"/>
    </location>
</feature>
<accession>A0ABT8R0V8</accession>
<evidence type="ECO:0000313" key="4">
    <source>
        <dbReference type="Proteomes" id="UP001168528"/>
    </source>
</evidence>
<gene>
    <name evidence="3" type="ORF">Q0590_02145</name>
</gene>
<feature type="chain" id="PRO_5046077198" evidence="1">
    <location>
        <begin position="26"/>
        <end position="233"/>
    </location>
</feature>
<evidence type="ECO:0000259" key="2">
    <source>
        <dbReference type="Pfam" id="PF10988"/>
    </source>
</evidence>
<reference evidence="3" key="1">
    <citation type="submission" date="2023-07" db="EMBL/GenBank/DDBJ databases">
        <title>The genome sequence of Rhodocytophaga aerolata KACC 12507.</title>
        <authorList>
            <person name="Zhang X."/>
        </authorList>
    </citation>
    <scope>NUCLEOTIDE SEQUENCE</scope>
    <source>
        <strain evidence="3">KACC 12507</strain>
    </source>
</reference>
<name>A0ABT8R0V8_9BACT</name>
<dbReference type="PANTHER" id="PTHR39200">
    <property type="entry name" value="HYPOTHETICAL EXPORTED PROTEIN"/>
    <property type="match status" value="1"/>
</dbReference>
<comment type="caution">
    <text evidence="3">The sequence shown here is derived from an EMBL/GenBank/DDBJ whole genome shotgun (WGS) entry which is preliminary data.</text>
</comment>
<feature type="domain" description="Putative auto-transporter adhesin head GIN" evidence="2">
    <location>
        <begin position="35"/>
        <end position="216"/>
    </location>
</feature>
<evidence type="ECO:0000313" key="3">
    <source>
        <dbReference type="EMBL" id="MDO1445029.1"/>
    </source>
</evidence>
<protein>
    <submittedName>
        <fullName evidence="3">Head GIN domain-containing protein</fullName>
    </submittedName>
</protein>
<dbReference type="Gene3D" id="2.160.20.120">
    <property type="match status" value="1"/>
</dbReference>
<dbReference type="PANTHER" id="PTHR39200:SF1">
    <property type="entry name" value="AUTO-TRANSPORTER ADHESIN HEAD GIN DOMAIN-CONTAINING PROTEIN-RELATED"/>
    <property type="match status" value="1"/>
</dbReference>
<dbReference type="EMBL" id="JAUKPO010000001">
    <property type="protein sequence ID" value="MDO1445029.1"/>
    <property type="molecule type" value="Genomic_DNA"/>
</dbReference>
<keyword evidence="4" id="KW-1185">Reference proteome</keyword>
<organism evidence="3 4">
    <name type="scientific">Rhodocytophaga aerolata</name>
    <dbReference type="NCBI Taxonomy" id="455078"/>
    <lineage>
        <taxon>Bacteria</taxon>
        <taxon>Pseudomonadati</taxon>
        <taxon>Bacteroidota</taxon>
        <taxon>Cytophagia</taxon>
        <taxon>Cytophagales</taxon>
        <taxon>Rhodocytophagaceae</taxon>
        <taxon>Rhodocytophaga</taxon>
    </lineage>
</organism>
<proteinExistence type="predicted"/>
<dbReference type="Proteomes" id="UP001168528">
    <property type="component" value="Unassembled WGS sequence"/>
</dbReference>
<sequence length="233" mass="25018">MKKYLFSLTVALATYSLLLCSLSVAQSSQTRNLQPFNEVHVSGGFDVVLTKGTTESVSIESRNVDMENILTEVEGKKLKLYLKKGNYRNTDIKFVVTYKDIEAIHSSGSSEIVCNTDIRADNFSLHSSGSGNIKLTSVNTDNFEIHNSGSSNIDVAGVAKKQSLHISGSSKINAFDLKSEDSKVSISGSGDVNINVSQNLEASVSGSGDIKYKGEPNIRNVRVSGSGNISKAN</sequence>
<dbReference type="Pfam" id="PF10988">
    <property type="entry name" value="DUF2807"/>
    <property type="match status" value="1"/>
</dbReference>
<dbReference type="InterPro" id="IPR021255">
    <property type="entry name" value="DUF2807"/>
</dbReference>
<dbReference type="RefSeq" id="WP_302035828.1">
    <property type="nucleotide sequence ID" value="NZ_JAUKPO010000001.1"/>
</dbReference>